<organism evidence="2 3">
    <name type="scientific">Dehalogenimonas etheniformans</name>
    <dbReference type="NCBI Taxonomy" id="1536648"/>
    <lineage>
        <taxon>Bacteria</taxon>
        <taxon>Bacillati</taxon>
        <taxon>Chloroflexota</taxon>
        <taxon>Dehalococcoidia</taxon>
        <taxon>Dehalococcoidales</taxon>
        <taxon>Dehalococcoidaceae</taxon>
        <taxon>Dehalogenimonas</taxon>
    </lineage>
</organism>
<keyword evidence="3" id="KW-1185">Reference proteome</keyword>
<dbReference type="Pfam" id="PF20472">
    <property type="entry name" value="PDDEXK_11"/>
    <property type="match status" value="1"/>
</dbReference>
<dbReference type="EMBL" id="JQAN02000014">
    <property type="protein sequence ID" value="PPD57286.1"/>
    <property type="molecule type" value="Genomic_DNA"/>
</dbReference>
<dbReference type="RefSeq" id="WP_102331480.1">
    <property type="nucleotide sequence ID" value="NZ_CP058566.2"/>
</dbReference>
<evidence type="ECO:0000313" key="3">
    <source>
        <dbReference type="Proteomes" id="UP000235653"/>
    </source>
</evidence>
<name>A0A2P5P4R5_9CHLR</name>
<accession>A0A2P5P4R5</accession>
<evidence type="ECO:0000259" key="1">
    <source>
        <dbReference type="Pfam" id="PF20472"/>
    </source>
</evidence>
<dbReference type="AlphaFoldDB" id="A0A2P5P4R5"/>
<dbReference type="OrthoDB" id="5514786at2"/>
<dbReference type="InterPro" id="IPR046821">
    <property type="entry name" value="PDDEXK_11"/>
</dbReference>
<sequence>MPEMIQGGTQANYTGTVLEKFVASRLDERGYTYVPSVRFFAARALKQPIYTRRCEIGKNIYNLKQICDFVVYHPEKWPDNLIIECKWQQSGGSVDEKFPYLVLNINMKYETPTIILLDGAGFRRGAGAWLRQQAGNGNLKQVLDMSQFTTWVNKGNL</sequence>
<comment type="caution">
    <text evidence="2">The sequence shown here is derived from an EMBL/GenBank/DDBJ whole genome shotgun (WGS) entry which is preliminary data.</text>
</comment>
<proteinExistence type="predicted"/>
<evidence type="ECO:0000313" key="2">
    <source>
        <dbReference type="EMBL" id="PPD57286.1"/>
    </source>
</evidence>
<reference evidence="2 3" key="1">
    <citation type="journal article" date="2017" name="ISME J.">
        <title>Grape pomace compost harbors organohalide-respiring Dehalogenimonas species with novel reductive dehalogenase genes.</title>
        <authorList>
            <person name="Yang Y."/>
            <person name="Higgins S.A."/>
            <person name="Yan J."/>
            <person name="Simsir B."/>
            <person name="Chourey K."/>
            <person name="Iyer R."/>
            <person name="Hettich R.L."/>
            <person name="Baldwin B."/>
            <person name="Ogles D.M."/>
            <person name="Loffler F.E."/>
        </authorList>
    </citation>
    <scope>NUCLEOTIDE SEQUENCE [LARGE SCALE GENOMIC DNA]</scope>
    <source>
        <strain evidence="2 3">GP</strain>
    </source>
</reference>
<feature type="domain" description="PD-(D/E)XK nuclease" evidence="1">
    <location>
        <begin position="10"/>
        <end position="155"/>
    </location>
</feature>
<dbReference type="Proteomes" id="UP000235653">
    <property type="component" value="Unassembled WGS sequence"/>
</dbReference>
<protein>
    <recommendedName>
        <fullName evidence="1">PD-(D/E)XK nuclease domain-containing protein</fullName>
    </recommendedName>
</protein>
<gene>
    <name evidence="2" type="ORF">JP09_009565</name>
</gene>